<name>A0A8S3V7T4_MYTED</name>
<evidence type="ECO:0000313" key="10">
    <source>
        <dbReference type="EMBL" id="CAG2249826.1"/>
    </source>
</evidence>
<evidence type="ECO:0000256" key="6">
    <source>
        <dbReference type="PROSITE-ProRule" id="PRU00076"/>
    </source>
</evidence>
<dbReference type="InterPro" id="IPR043159">
    <property type="entry name" value="Lectin_gal-bd_sf"/>
</dbReference>
<dbReference type="PANTHER" id="PTHR46780">
    <property type="entry name" value="PROTEIN EVA-1"/>
    <property type="match status" value="1"/>
</dbReference>
<dbReference type="FunFam" id="2.10.25.10:FF:000122">
    <property type="entry name" value="Protein crumbs homolog 2"/>
    <property type="match status" value="1"/>
</dbReference>
<feature type="domain" description="SUEL-type lectin" evidence="8">
    <location>
        <begin position="29"/>
        <end position="117"/>
    </location>
</feature>
<dbReference type="Pfam" id="PF02140">
    <property type="entry name" value="SUEL_Lectin"/>
    <property type="match status" value="1"/>
</dbReference>
<feature type="domain" description="Apple" evidence="9">
    <location>
        <begin position="153"/>
        <end position="230"/>
    </location>
</feature>
<comment type="caution">
    <text evidence="10">The sequence shown here is derived from an EMBL/GenBank/DDBJ whole genome shotgun (WGS) entry which is preliminary data.</text>
</comment>
<dbReference type="InterPro" id="IPR000152">
    <property type="entry name" value="EGF-type_Asp/Asn_hydroxyl_site"/>
</dbReference>
<keyword evidence="1 6" id="KW-0245">EGF-like domain</keyword>
<dbReference type="CDD" id="cd22823">
    <property type="entry name" value="Gal_Rha_Lectin"/>
    <property type="match status" value="1"/>
</dbReference>
<dbReference type="InterPro" id="IPR018097">
    <property type="entry name" value="EGF_Ca-bd_CS"/>
</dbReference>
<organism evidence="10 11">
    <name type="scientific">Mytilus edulis</name>
    <name type="common">Blue mussel</name>
    <dbReference type="NCBI Taxonomy" id="6550"/>
    <lineage>
        <taxon>Eukaryota</taxon>
        <taxon>Metazoa</taxon>
        <taxon>Spiralia</taxon>
        <taxon>Lophotrochozoa</taxon>
        <taxon>Mollusca</taxon>
        <taxon>Bivalvia</taxon>
        <taxon>Autobranchia</taxon>
        <taxon>Pteriomorphia</taxon>
        <taxon>Mytilida</taxon>
        <taxon>Mytiloidea</taxon>
        <taxon>Mytilidae</taxon>
        <taxon>Mytilinae</taxon>
        <taxon>Mytilus</taxon>
    </lineage>
</organism>
<dbReference type="OrthoDB" id="430340at2759"/>
<dbReference type="AlphaFoldDB" id="A0A8S3V7T4"/>
<dbReference type="Gene3D" id="2.10.25.10">
    <property type="entry name" value="Laminin"/>
    <property type="match status" value="1"/>
</dbReference>
<feature type="domain" description="EGF-like" evidence="7">
    <location>
        <begin position="118"/>
        <end position="154"/>
    </location>
</feature>
<protein>
    <recommendedName>
        <fullName evidence="12">EGF-like domain-containing protein</fullName>
    </recommendedName>
</protein>
<feature type="disulfide bond" evidence="6">
    <location>
        <begin position="144"/>
        <end position="153"/>
    </location>
</feature>
<reference evidence="10" key="1">
    <citation type="submission" date="2021-03" db="EMBL/GenBank/DDBJ databases">
        <authorList>
            <person name="Bekaert M."/>
        </authorList>
    </citation>
    <scope>NUCLEOTIDE SEQUENCE</scope>
</reference>
<comment type="caution">
    <text evidence="6">Lacks conserved residue(s) required for the propagation of feature annotation.</text>
</comment>
<dbReference type="SUPFAM" id="SSF57196">
    <property type="entry name" value="EGF/Laminin"/>
    <property type="match status" value="1"/>
</dbReference>
<dbReference type="PROSITE" id="PS00010">
    <property type="entry name" value="ASX_HYDROXYL"/>
    <property type="match status" value="1"/>
</dbReference>
<accession>A0A8S3V7T4</accession>
<evidence type="ECO:0000256" key="3">
    <source>
        <dbReference type="ARBA" id="ARBA00022737"/>
    </source>
</evidence>
<dbReference type="Pfam" id="PF00024">
    <property type="entry name" value="PAN_1"/>
    <property type="match status" value="1"/>
</dbReference>
<dbReference type="SMART" id="SM00179">
    <property type="entry name" value="EGF_CA"/>
    <property type="match status" value="1"/>
</dbReference>
<keyword evidence="3" id="KW-0677">Repeat</keyword>
<evidence type="ECO:0000256" key="2">
    <source>
        <dbReference type="ARBA" id="ARBA00022729"/>
    </source>
</evidence>
<dbReference type="GO" id="GO:0030246">
    <property type="term" value="F:carbohydrate binding"/>
    <property type="evidence" value="ECO:0007669"/>
    <property type="project" value="InterPro"/>
</dbReference>
<dbReference type="Gene3D" id="2.60.120.740">
    <property type="match status" value="1"/>
</dbReference>
<dbReference type="CDD" id="cd00054">
    <property type="entry name" value="EGF_CA"/>
    <property type="match status" value="1"/>
</dbReference>
<keyword evidence="2" id="KW-0732">Signal</keyword>
<keyword evidence="4 6" id="KW-1015">Disulfide bond</keyword>
<evidence type="ECO:0000256" key="5">
    <source>
        <dbReference type="ARBA" id="ARBA00023180"/>
    </source>
</evidence>
<dbReference type="PRINTS" id="PR00010">
    <property type="entry name" value="EGFBLOOD"/>
</dbReference>
<evidence type="ECO:0008006" key="12">
    <source>
        <dbReference type="Google" id="ProtNLM"/>
    </source>
</evidence>
<dbReference type="Proteomes" id="UP000683360">
    <property type="component" value="Unassembled WGS sequence"/>
</dbReference>
<dbReference type="EMBL" id="CAJPWZ010003004">
    <property type="protein sequence ID" value="CAG2249826.1"/>
    <property type="molecule type" value="Genomic_DNA"/>
</dbReference>
<dbReference type="InterPro" id="IPR000922">
    <property type="entry name" value="Lectin_gal-bd_dom"/>
</dbReference>
<evidence type="ECO:0000259" key="7">
    <source>
        <dbReference type="PROSITE" id="PS50026"/>
    </source>
</evidence>
<dbReference type="PROSITE" id="PS50026">
    <property type="entry name" value="EGF_3"/>
    <property type="match status" value="1"/>
</dbReference>
<keyword evidence="11" id="KW-1185">Reference proteome</keyword>
<evidence type="ECO:0000256" key="4">
    <source>
        <dbReference type="ARBA" id="ARBA00023157"/>
    </source>
</evidence>
<dbReference type="InterPro" id="IPR003609">
    <property type="entry name" value="Pan_app"/>
</dbReference>
<dbReference type="PROSITE" id="PS50228">
    <property type="entry name" value="SUEL_LECTIN"/>
    <property type="match status" value="1"/>
</dbReference>
<evidence type="ECO:0000256" key="1">
    <source>
        <dbReference type="ARBA" id="ARBA00022536"/>
    </source>
</evidence>
<dbReference type="InterPro" id="IPR000742">
    <property type="entry name" value="EGF"/>
</dbReference>
<sequence>MYGRLKYILLLFLFHQRDKITVYGLEQIICHFDTDTVSCDLYSVMTITSSSYGRHDGTTCTSYHAPYTNGFPCIIDSTNWVKQHCENKQMCSIRPGDIGVDPCVGDFKYMTVYYTCSDFDECGSNPCQNGGTCLDVINGYTCNCYPAYQGTDCTERNDLFDVKYTLEEQRKYPFSIKALLMLSRLNCARMCTLNHDCYGFEYNVTGRTCQMISAISTSAFGKVNYYVKQF</sequence>
<gene>
    <name evidence="10" type="ORF">MEDL_61572</name>
</gene>
<evidence type="ECO:0000259" key="9">
    <source>
        <dbReference type="PROSITE" id="PS50948"/>
    </source>
</evidence>
<dbReference type="PROSITE" id="PS50948">
    <property type="entry name" value="PAN"/>
    <property type="match status" value="1"/>
</dbReference>
<evidence type="ECO:0000313" key="11">
    <source>
        <dbReference type="Proteomes" id="UP000683360"/>
    </source>
</evidence>
<dbReference type="PROSITE" id="PS00022">
    <property type="entry name" value="EGF_1"/>
    <property type="match status" value="1"/>
</dbReference>
<evidence type="ECO:0000259" key="8">
    <source>
        <dbReference type="PROSITE" id="PS50228"/>
    </source>
</evidence>
<dbReference type="GO" id="GO:0005509">
    <property type="term" value="F:calcium ion binding"/>
    <property type="evidence" value="ECO:0007669"/>
    <property type="project" value="InterPro"/>
</dbReference>
<dbReference type="PROSITE" id="PS01187">
    <property type="entry name" value="EGF_CA"/>
    <property type="match status" value="1"/>
</dbReference>
<dbReference type="InterPro" id="IPR001881">
    <property type="entry name" value="EGF-like_Ca-bd_dom"/>
</dbReference>
<dbReference type="Pfam" id="PF00008">
    <property type="entry name" value="EGF"/>
    <property type="match status" value="1"/>
</dbReference>
<dbReference type="SMART" id="SM00181">
    <property type="entry name" value="EGF"/>
    <property type="match status" value="1"/>
</dbReference>
<proteinExistence type="predicted"/>
<keyword evidence="5" id="KW-0325">Glycoprotein</keyword>